<evidence type="ECO:0000313" key="2">
    <source>
        <dbReference type="Proteomes" id="UP000078354"/>
    </source>
</evidence>
<gene>
    <name evidence="1" type="ORF">PMA3_04620</name>
</gene>
<dbReference type="PROSITE" id="PS51257">
    <property type="entry name" value="PROKAR_LIPOPROTEIN"/>
    <property type="match status" value="1"/>
</dbReference>
<dbReference type="EMBL" id="CP014870">
    <property type="protein sequence ID" value="ANJ54482.1"/>
    <property type="molecule type" value="Genomic_DNA"/>
</dbReference>
<name>A0A191YNM8_9PSED</name>
<dbReference type="Proteomes" id="UP000078354">
    <property type="component" value="Chromosome"/>
</dbReference>
<dbReference type="KEGG" id="psil:PMA3_04620"/>
<organism evidence="1 2">
    <name type="scientific">Pseudomonas silesiensis</name>
    <dbReference type="NCBI Taxonomy" id="1853130"/>
    <lineage>
        <taxon>Bacteria</taxon>
        <taxon>Pseudomonadati</taxon>
        <taxon>Pseudomonadota</taxon>
        <taxon>Gammaproteobacteria</taxon>
        <taxon>Pseudomonadales</taxon>
        <taxon>Pseudomonadaceae</taxon>
        <taxon>Pseudomonas</taxon>
    </lineage>
</organism>
<dbReference type="RefSeq" id="WP_064676063.1">
    <property type="nucleotide sequence ID" value="NZ_CP014870.1"/>
</dbReference>
<accession>A0A191YNM8</accession>
<dbReference type="AlphaFoldDB" id="A0A191YNM8"/>
<keyword evidence="2" id="KW-1185">Reference proteome</keyword>
<sequence length="188" mass="20923">MKTWRVVVIALSFLLLSGCLVTFREPLPASEPAPKGLLGKWTSTNAWGEPMNLELTRISGNRYQAVSYFKAKPKEREAYPFTMSRHGSRWYLSAKVPAQFGGHFIIAGFELTDKQELVVYNLDLEQINQALGQNVLSGEGFQTDDGDGVLINTGMDQVFAYLDDPANSDVFVEAVRYQRLAKAKAAVK</sequence>
<proteinExistence type="predicted"/>
<dbReference type="OrthoDB" id="6990457at2"/>
<dbReference type="STRING" id="1853130.PMA3_04620"/>
<protein>
    <recommendedName>
        <fullName evidence="3">Lipoprotein</fullName>
    </recommendedName>
</protein>
<reference evidence="1 2" key="1">
    <citation type="journal article" date="2018" name="Syst. Appl. Microbiol.">
        <title>Pseudomonas silesiensis sp. nov. strain A3T isolated from a biological pesticide sewage treatment plant and analysis of the complete genome sequence.</title>
        <authorList>
            <person name="Kaminski M.A."/>
            <person name="Furmanczyk E.M."/>
            <person name="Sobczak A."/>
            <person name="Dziembowski A."/>
            <person name="Lipinski L."/>
        </authorList>
    </citation>
    <scope>NUCLEOTIDE SEQUENCE [LARGE SCALE GENOMIC DNA]</scope>
    <source>
        <strain evidence="1 2">A3</strain>
    </source>
</reference>
<evidence type="ECO:0008006" key="3">
    <source>
        <dbReference type="Google" id="ProtNLM"/>
    </source>
</evidence>
<evidence type="ECO:0000313" key="1">
    <source>
        <dbReference type="EMBL" id="ANJ54482.1"/>
    </source>
</evidence>